<dbReference type="EMBL" id="BARU01010253">
    <property type="protein sequence ID" value="GAH46200.1"/>
    <property type="molecule type" value="Genomic_DNA"/>
</dbReference>
<accession>X1GMW1</accession>
<evidence type="ECO:0000313" key="1">
    <source>
        <dbReference type="EMBL" id="GAH46200.1"/>
    </source>
</evidence>
<gene>
    <name evidence="1" type="ORF">S03H2_19604</name>
</gene>
<protein>
    <submittedName>
        <fullName evidence="1">Uncharacterized protein</fullName>
    </submittedName>
</protein>
<organism evidence="1">
    <name type="scientific">marine sediment metagenome</name>
    <dbReference type="NCBI Taxonomy" id="412755"/>
    <lineage>
        <taxon>unclassified sequences</taxon>
        <taxon>metagenomes</taxon>
        <taxon>ecological metagenomes</taxon>
    </lineage>
</organism>
<feature type="non-terminal residue" evidence="1">
    <location>
        <position position="164"/>
    </location>
</feature>
<proteinExistence type="predicted"/>
<sequence length="164" mass="17870">MPLPAVAGVILAAAGAQMGTVLSVIIGSTLSPALAPIADKGSQLAYSILPARLLPLADAVLLRYRGLIDVAAYDDELKKQGYDDERREYLYQVAENLLGVTELISLYRRGKLPEDELFIEGEKIKWKEARLRNLLAVTEVIPGAQDIISFAVREVYSPEIAAAF</sequence>
<name>X1GMW1_9ZZZZ</name>
<dbReference type="AlphaFoldDB" id="X1GMW1"/>
<reference evidence="1" key="1">
    <citation type="journal article" date="2014" name="Front. Microbiol.">
        <title>High frequency of phylogenetically diverse reductive dehalogenase-homologous genes in deep subseafloor sedimentary metagenomes.</title>
        <authorList>
            <person name="Kawai M."/>
            <person name="Futagami T."/>
            <person name="Toyoda A."/>
            <person name="Takaki Y."/>
            <person name="Nishi S."/>
            <person name="Hori S."/>
            <person name="Arai W."/>
            <person name="Tsubouchi T."/>
            <person name="Morono Y."/>
            <person name="Uchiyama I."/>
            <person name="Ito T."/>
            <person name="Fujiyama A."/>
            <person name="Inagaki F."/>
            <person name="Takami H."/>
        </authorList>
    </citation>
    <scope>NUCLEOTIDE SEQUENCE</scope>
    <source>
        <strain evidence="1">Expedition CK06-06</strain>
    </source>
</reference>
<comment type="caution">
    <text evidence="1">The sequence shown here is derived from an EMBL/GenBank/DDBJ whole genome shotgun (WGS) entry which is preliminary data.</text>
</comment>